<dbReference type="AlphaFoldDB" id="A0A5A7QR41"/>
<keyword evidence="1" id="KW-0378">Hydrolase</keyword>
<keyword evidence="2" id="KW-1185">Reference proteome</keyword>
<proteinExistence type="predicted"/>
<dbReference type="Proteomes" id="UP000325081">
    <property type="component" value="Unassembled WGS sequence"/>
</dbReference>
<protein>
    <submittedName>
        <fullName evidence="1">Alpha/beta-Hydrolases superfamily protein</fullName>
    </submittedName>
</protein>
<evidence type="ECO:0000313" key="1">
    <source>
        <dbReference type="EMBL" id="GER47714.1"/>
    </source>
</evidence>
<comment type="caution">
    <text evidence="1">The sequence shown here is derived from an EMBL/GenBank/DDBJ whole genome shotgun (WGS) entry which is preliminary data.</text>
</comment>
<organism evidence="1 2">
    <name type="scientific">Striga asiatica</name>
    <name type="common">Asiatic witchweed</name>
    <name type="synonym">Buchnera asiatica</name>
    <dbReference type="NCBI Taxonomy" id="4170"/>
    <lineage>
        <taxon>Eukaryota</taxon>
        <taxon>Viridiplantae</taxon>
        <taxon>Streptophyta</taxon>
        <taxon>Embryophyta</taxon>
        <taxon>Tracheophyta</taxon>
        <taxon>Spermatophyta</taxon>
        <taxon>Magnoliopsida</taxon>
        <taxon>eudicotyledons</taxon>
        <taxon>Gunneridae</taxon>
        <taxon>Pentapetalae</taxon>
        <taxon>asterids</taxon>
        <taxon>lamiids</taxon>
        <taxon>Lamiales</taxon>
        <taxon>Orobanchaceae</taxon>
        <taxon>Buchnereae</taxon>
        <taxon>Striga</taxon>
    </lineage>
</organism>
<reference evidence="2" key="1">
    <citation type="journal article" date="2019" name="Curr. Biol.">
        <title>Genome Sequence of Striga asiatica Provides Insight into the Evolution of Plant Parasitism.</title>
        <authorList>
            <person name="Yoshida S."/>
            <person name="Kim S."/>
            <person name="Wafula E.K."/>
            <person name="Tanskanen J."/>
            <person name="Kim Y.M."/>
            <person name="Honaas L."/>
            <person name="Yang Z."/>
            <person name="Spallek T."/>
            <person name="Conn C.E."/>
            <person name="Ichihashi Y."/>
            <person name="Cheong K."/>
            <person name="Cui S."/>
            <person name="Der J.P."/>
            <person name="Gundlach H."/>
            <person name="Jiao Y."/>
            <person name="Hori C."/>
            <person name="Ishida J.K."/>
            <person name="Kasahara H."/>
            <person name="Kiba T."/>
            <person name="Kim M.S."/>
            <person name="Koo N."/>
            <person name="Laohavisit A."/>
            <person name="Lee Y.H."/>
            <person name="Lumba S."/>
            <person name="McCourt P."/>
            <person name="Mortimer J.C."/>
            <person name="Mutuku J.M."/>
            <person name="Nomura T."/>
            <person name="Sasaki-Sekimoto Y."/>
            <person name="Seto Y."/>
            <person name="Wang Y."/>
            <person name="Wakatake T."/>
            <person name="Sakakibara H."/>
            <person name="Demura T."/>
            <person name="Yamaguchi S."/>
            <person name="Yoneyama K."/>
            <person name="Manabe R.I."/>
            <person name="Nelson D.C."/>
            <person name="Schulman A.H."/>
            <person name="Timko M.P."/>
            <person name="dePamphilis C.W."/>
            <person name="Choi D."/>
            <person name="Shirasu K."/>
        </authorList>
    </citation>
    <scope>NUCLEOTIDE SEQUENCE [LARGE SCALE GENOMIC DNA]</scope>
    <source>
        <strain evidence="2">cv. UVA1</strain>
    </source>
</reference>
<dbReference type="EMBL" id="BKCP01008037">
    <property type="protein sequence ID" value="GER47714.1"/>
    <property type="molecule type" value="Genomic_DNA"/>
</dbReference>
<gene>
    <name evidence="1" type="ORF">STAS_24818</name>
</gene>
<sequence>MEKATRLLIQRFGKWSPGPFVIKTVLPNGAHHLMDIGGSEEKALQKGAQKALSTLSAWMFYKANASKPSDPSATRLSCLLAHLFISPACGSPGCFQKMDFLPQ</sequence>
<accession>A0A5A7QR41</accession>
<name>A0A5A7QR41_STRAF</name>
<dbReference type="GO" id="GO:0016787">
    <property type="term" value="F:hydrolase activity"/>
    <property type="evidence" value="ECO:0007669"/>
    <property type="project" value="UniProtKB-KW"/>
</dbReference>
<evidence type="ECO:0000313" key="2">
    <source>
        <dbReference type="Proteomes" id="UP000325081"/>
    </source>
</evidence>